<gene>
    <name evidence="4" type="ORF">MUDAN_MDHGFNIF_01972</name>
</gene>
<dbReference type="Pfam" id="PF00440">
    <property type="entry name" value="TetR_N"/>
    <property type="match status" value="1"/>
</dbReference>
<accession>A0A660ECW4</accession>
<dbReference type="SUPFAM" id="SSF46689">
    <property type="entry name" value="Homeodomain-like"/>
    <property type="match status" value="1"/>
</dbReference>
<dbReference type="GO" id="GO:0003677">
    <property type="term" value="F:DNA binding"/>
    <property type="evidence" value="ECO:0007669"/>
    <property type="project" value="UniProtKB-UniRule"/>
</dbReference>
<evidence type="ECO:0000313" key="4">
    <source>
        <dbReference type="EMBL" id="VDG30421.1"/>
    </source>
</evidence>
<dbReference type="PROSITE" id="PS50977">
    <property type="entry name" value="HTH_TETR_2"/>
    <property type="match status" value="1"/>
</dbReference>
<sequence length="197" mass="22075">MKMVKRAEAVAATRQKILTNADRLLAEKGYQAMSIVDITKASGIAKGTFYNYFETKEDLLLALSKKHLKPLMTSIPDLAVADPQTSIQTYLVHYLQVVVDSGEQMARQWIRFVVDPKNHQKWEFDLDALAELIQQLVTMGKLTVNTPVKNLSTLLVTQIYGIVFSWCISPATVDPIVSVNSFCDLQLAAILQPYQVD</sequence>
<evidence type="ECO:0000313" key="5">
    <source>
        <dbReference type="Proteomes" id="UP000289996"/>
    </source>
</evidence>
<dbReference type="AlphaFoldDB" id="A0A660ECW4"/>
<dbReference type="EMBL" id="UYIG01000196">
    <property type="protein sequence ID" value="VDG30421.1"/>
    <property type="molecule type" value="Genomic_DNA"/>
</dbReference>
<dbReference type="SUPFAM" id="SSF48498">
    <property type="entry name" value="Tetracyclin repressor-like, C-terminal domain"/>
    <property type="match status" value="1"/>
</dbReference>
<dbReference type="Proteomes" id="UP000289996">
    <property type="component" value="Unassembled WGS sequence"/>
</dbReference>
<name>A0A660ECW4_9LACO</name>
<dbReference type="PROSITE" id="PS01081">
    <property type="entry name" value="HTH_TETR_1"/>
    <property type="match status" value="1"/>
</dbReference>
<dbReference type="OrthoDB" id="9812993at2"/>
<dbReference type="PANTHER" id="PTHR43479">
    <property type="entry name" value="ACREF/ENVCD OPERON REPRESSOR-RELATED"/>
    <property type="match status" value="1"/>
</dbReference>
<dbReference type="PRINTS" id="PR00455">
    <property type="entry name" value="HTHTETR"/>
</dbReference>
<proteinExistence type="predicted"/>
<organism evidence="4 5">
    <name type="scientific">Lactiplantibacillus mudanjiangensis</name>
    <dbReference type="NCBI Taxonomy" id="1296538"/>
    <lineage>
        <taxon>Bacteria</taxon>
        <taxon>Bacillati</taxon>
        <taxon>Bacillota</taxon>
        <taxon>Bacilli</taxon>
        <taxon>Lactobacillales</taxon>
        <taxon>Lactobacillaceae</taxon>
        <taxon>Lactiplantibacillus</taxon>
    </lineage>
</organism>
<evidence type="ECO:0000256" key="2">
    <source>
        <dbReference type="PROSITE-ProRule" id="PRU00335"/>
    </source>
</evidence>
<dbReference type="PANTHER" id="PTHR43479:SF11">
    <property type="entry name" value="ACREF_ENVCD OPERON REPRESSOR-RELATED"/>
    <property type="match status" value="1"/>
</dbReference>
<dbReference type="InterPro" id="IPR023772">
    <property type="entry name" value="DNA-bd_HTH_TetR-type_CS"/>
</dbReference>
<keyword evidence="5" id="KW-1185">Reference proteome</keyword>
<dbReference type="InterPro" id="IPR036271">
    <property type="entry name" value="Tet_transcr_reg_TetR-rel_C_sf"/>
</dbReference>
<dbReference type="InterPro" id="IPR050624">
    <property type="entry name" value="HTH-type_Tx_Regulator"/>
</dbReference>
<evidence type="ECO:0000256" key="1">
    <source>
        <dbReference type="ARBA" id="ARBA00023125"/>
    </source>
</evidence>
<reference evidence="4 5" key="1">
    <citation type="submission" date="2018-11" db="EMBL/GenBank/DDBJ databases">
        <authorList>
            <person name="Wuyts S."/>
        </authorList>
    </citation>
    <scope>NUCLEOTIDE SEQUENCE [LARGE SCALE GENOMIC DNA]</scope>
    <source>
        <strain evidence="4">Lactobacillus mudanjiangensis AMBF249</strain>
    </source>
</reference>
<keyword evidence="1 2" id="KW-0238">DNA-binding</keyword>
<evidence type="ECO:0000259" key="3">
    <source>
        <dbReference type="PROSITE" id="PS50977"/>
    </source>
</evidence>
<feature type="domain" description="HTH tetR-type" evidence="3">
    <location>
        <begin position="11"/>
        <end position="71"/>
    </location>
</feature>
<protein>
    <recommendedName>
        <fullName evidence="3">HTH tetR-type domain-containing protein</fullName>
    </recommendedName>
</protein>
<dbReference type="InterPro" id="IPR009057">
    <property type="entry name" value="Homeodomain-like_sf"/>
</dbReference>
<dbReference type="Gene3D" id="1.10.357.10">
    <property type="entry name" value="Tetracycline Repressor, domain 2"/>
    <property type="match status" value="1"/>
</dbReference>
<dbReference type="InterPro" id="IPR001647">
    <property type="entry name" value="HTH_TetR"/>
</dbReference>
<feature type="DNA-binding region" description="H-T-H motif" evidence="2">
    <location>
        <begin position="34"/>
        <end position="53"/>
    </location>
</feature>